<dbReference type="EMBL" id="FNZI01000001">
    <property type="protein sequence ID" value="SEI83699.1"/>
    <property type="molecule type" value="Genomic_DNA"/>
</dbReference>
<evidence type="ECO:0000313" key="3">
    <source>
        <dbReference type="EMBL" id="SEI83699.1"/>
    </source>
</evidence>
<dbReference type="Gene3D" id="3.10.129.10">
    <property type="entry name" value="Hotdog Thioesterase"/>
    <property type="match status" value="1"/>
</dbReference>
<keyword evidence="4" id="KW-1185">Reference proteome</keyword>
<dbReference type="eggNOG" id="COG2030">
    <property type="taxonomic scope" value="Bacteria"/>
</dbReference>
<reference evidence="4" key="1">
    <citation type="submission" date="2016-10" db="EMBL/GenBank/DDBJ databases">
        <authorList>
            <person name="Varghese N."/>
        </authorList>
    </citation>
    <scope>NUCLEOTIDE SEQUENCE [LARGE SCALE GENOMIC DNA]</scope>
    <source>
        <strain evidence="4">DSM 24868</strain>
    </source>
</reference>
<dbReference type="STRING" id="1043493.SAMN05421637_0144"/>
<dbReference type="RefSeq" id="WP_042212221.1">
    <property type="nucleotide sequence ID" value="NZ_BBLU01000001.1"/>
</dbReference>
<dbReference type="Pfam" id="PF01575">
    <property type="entry name" value="MaoC_dehydratas"/>
    <property type="match status" value="1"/>
</dbReference>
<evidence type="ECO:0000256" key="1">
    <source>
        <dbReference type="ARBA" id="ARBA00005254"/>
    </source>
</evidence>
<feature type="domain" description="MaoC-like" evidence="2">
    <location>
        <begin position="186"/>
        <end position="257"/>
    </location>
</feature>
<dbReference type="AlphaFoldDB" id="A0A1H6TUH0"/>
<dbReference type="OrthoDB" id="9774179at2"/>
<dbReference type="PANTHER" id="PTHR43841">
    <property type="entry name" value="3-HYDROXYACYL-THIOESTER DEHYDRATASE HTDX-RELATED"/>
    <property type="match status" value="1"/>
</dbReference>
<proteinExistence type="inferred from homology"/>
<evidence type="ECO:0000259" key="2">
    <source>
        <dbReference type="Pfam" id="PF01575"/>
    </source>
</evidence>
<evidence type="ECO:0000313" key="4">
    <source>
        <dbReference type="Proteomes" id="UP000183315"/>
    </source>
</evidence>
<accession>A0A1H6TUH0</accession>
<dbReference type="SUPFAM" id="SSF54637">
    <property type="entry name" value="Thioesterase/thiol ester dehydrase-isomerase"/>
    <property type="match status" value="2"/>
</dbReference>
<sequence length="285" mass="30509">MPHDVELLDGLPAMGAAFARALVPSRQGEARIPSHAVRVEGVTQDLARLAAYSRVCGYTLRDTVPATWIHVLTFPLHVSLLGDRRSSVRLVGAVHGSNSMTMHRAVHAAEELALEVRAEGLRPHARGAMLDLVGTASVDGETVWSGVSTYLVSGMRVPGEPAEQVRDPFEPTAPLALWRLGADLGRRYRAVSQDPNPIHTNRVAAKAFGFARPIIHGMWTHARALAALEGRVPAAHTADVSFVKPVLLPATVGFSVTPDEDGFRAAVTTRDGAKPHLLMSARSAS</sequence>
<name>A0A1H6TUH0_9MICO</name>
<dbReference type="InterPro" id="IPR002539">
    <property type="entry name" value="MaoC-like_dom"/>
</dbReference>
<dbReference type="PANTHER" id="PTHR43841:SF3">
    <property type="entry name" value="(3R)-HYDROXYACYL-ACP DEHYDRATASE SUBUNIT HADB"/>
    <property type="match status" value="1"/>
</dbReference>
<organism evidence="3 4">
    <name type="scientific">Demequina mangrovi</name>
    <dbReference type="NCBI Taxonomy" id="1043493"/>
    <lineage>
        <taxon>Bacteria</taxon>
        <taxon>Bacillati</taxon>
        <taxon>Actinomycetota</taxon>
        <taxon>Actinomycetes</taxon>
        <taxon>Micrococcales</taxon>
        <taxon>Demequinaceae</taxon>
        <taxon>Demequina</taxon>
    </lineage>
</organism>
<protein>
    <submittedName>
        <fullName evidence="3">Acyl dehydratase</fullName>
    </submittedName>
</protein>
<dbReference type="Proteomes" id="UP000183315">
    <property type="component" value="Unassembled WGS sequence"/>
</dbReference>
<dbReference type="InterPro" id="IPR029069">
    <property type="entry name" value="HotDog_dom_sf"/>
</dbReference>
<comment type="similarity">
    <text evidence="1">Belongs to the enoyl-CoA hydratase/isomerase family.</text>
</comment>
<gene>
    <name evidence="3" type="ORF">SAMN05421637_0144</name>
</gene>